<comment type="caution">
    <text evidence="1">The sequence shown here is derived from an EMBL/GenBank/DDBJ whole genome shotgun (WGS) entry which is preliminary data.</text>
</comment>
<evidence type="ECO:0000313" key="1">
    <source>
        <dbReference type="EMBL" id="KAJ8885844.1"/>
    </source>
</evidence>
<sequence>MLLKFLTPFKISDKYRTDYGKVLEAFEAYCKPRKNVPYERDCIFMGVRDTALQQEMLRINHLTLEKVCELGKLAESSTQQLQCLQGEREMKGLMIQPC</sequence>
<protein>
    <submittedName>
        <fullName evidence="1">Uncharacterized protein</fullName>
    </submittedName>
</protein>
<gene>
    <name evidence="1" type="ORF">PR048_012050</name>
</gene>
<name>A0ABQ9HNC2_9NEOP</name>
<dbReference type="Proteomes" id="UP001159363">
    <property type="component" value="Chromosome X"/>
</dbReference>
<dbReference type="EMBL" id="JARBHB010000004">
    <property type="protein sequence ID" value="KAJ8885844.1"/>
    <property type="molecule type" value="Genomic_DNA"/>
</dbReference>
<keyword evidence="2" id="KW-1185">Reference proteome</keyword>
<accession>A0ABQ9HNC2</accession>
<proteinExistence type="predicted"/>
<evidence type="ECO:0000313" key="2">
    <source>
        <dbReference type="Proteomes" id="UP001159363"/>
    </source>
</evidence>
<organism evidence="1 2">
    <name type="scientific">Dryococelus australis</name>
    <dbReference type="NCBI Taxonomy" id="614101"/>
    <lineage>
        <taxon>Eukaryota</taxon>
        <taxon>Metazoa</taxon>
        <taxon>Ecdysozoa</taxon>
        <taxon>Arthropoda</taxon>
        <taxon>Hexapoda</taxon>
        <taxon>Insecta</taxon>
        <taxon>Pterygota</taxon>
        <taxon>Neoptera</taxon>
        <taxon>Polyneoptera</taxon>
        <taxon>Phasmatodea</taxon>
        <taxon>Verophasmatodea</taxon>
        <taxon>Anareolatae</taxon>
        <taxon>Phasmatidae</taxon>
        <taxon>Eurycanthinae</taxon>
        <taxon>Dryococelus</taxon>
    </lineage>
</organism>
<reference evidence="1 2" key="1">
    <citation type="submission" date="2023-02" db="EMBL/GenBank/DDBJ databases">
        <title>LHISI_Scaffold_Assembly.</title>
        <authorList>
            <person name="Stuart O.P."/>
            <person name="Cleave R."/>
            <person name="Magrath M.J.L."/>
            <person name="Mikheyev A.S."/>
        </authorList>
    </citation>
    <scope>NUCLEOTIDE SEQUENCE [LARGE SCALE GENOMIC DNA]</scope>
    <source>
        <strain evidence="1">Daus_M_001</strain>
        <tissue evidence="1">Leg muscle</tissue>
    </source>
</reference>